<protein>
    <submittedName>
        <fullName evidence="2">Uncharacterized protein</fullName>
    </submittedName>
</protein>
<comment type="caution">
    <text evidence="2">The sequence shown here is derived from an EMBL/GenBank/DDBJ whole genome shotgun (WGS) entry which is preliminary data.</text>
</comment>
<gene>
    <name evidence="2" type="ORF">Vafri_14172</name>
</gene>
<organism evidence="2 3">
    <name type="scientific">Volvox africanus</name>
    <dbReference type="NCBI Taxonomy" id="51714"/>
    <lineage>
        <taxon>Eukaryota</taxon>
        <taxon>Viridiplantae</taxon>
        <taxon>Chlorophyta</taxon>
        <taxon>core chlorophytes</taxon>
        <taxon>Chlorophyceae</taxon>
        <taxon>CS clade</taxon>
        <taxon>Chlamydomonadales</taxon>
        <taxon>Volvocaceae</taxon>
        <taxon>Volvox</taxon>
    </lineage>
</organism>
<keyword evidence="3" id="KW-1185">Reference proteome</keyword>
<feature type="compositionally biased region" description="Polar residues" evidence="1">
    <location>
        <begin position="79"/>
        <end position="89"/>
    </location>
</feature>
<dbReference type="Gene3D" id="3.30.70.330">
    <property type="match status" value="1"/>
</dbReference>
<dbReference type="InterPro" id="IPR035979">
    <property type="entry name" value="RBD_domain_sf"/>
</dbReference>
<reference evidence="2" key="1">
    <citation type="journal article" date="2021" name="Proc. Natl. Acad. Sci. U.S.A.">
        <title>Three genomes in the algal genus Volvox reveal the fate of a haploid sex-determining region after a transition to homothallism.</title>
        <authorList>
            <person name="Yamamoto K."/>
            <person name="Hamaji T."/>
            <person name="Kawai-Toyooka H."/>
            <person name="Matsuzaki R."/>
            <person name="Takahashi F."/>
            <person name="Nishimura Y."/>
            <person name="Kawachi M."/>
            <person name="Noguchi H."/>
            <person name="Minakuchi Y."/>
            <person name="Umen J.G."/>
            <person name="Toyoda A."/>
            <person name="Nozaki H."/>
        </authorList>
    </citation>
    <scope>NUCLEOTIDE SEQUENCE</scope>
    <source>
        <strain evidence="2">NIES-3780</strain>
    </source>
</reference>
<feature type="region of interest" description="Disordered" evidence="1">
    <location>
        <begin position="63"/>
        <end position="119"/>
    </location>
</feature>
<sequence length="119" mass="13874">MTTPTRPSLQAAKDDRKRTAVVEFCRTSDADYAYRKAHGVRMDGRRWDVRWATREDFRDFGWKWTEGGYDSDEDERDTIQYNNNTTSPITRERSRSPRGTQPTPRGRMSPSPDRSGSPR</sequence>
<evidence type="ECO:0000313" key="2">
    <source>
        <dbReference type="EMBL" id="GIL59490.1"/>
    </source>
</evidence>
<dbReference type="EMBL" id="BNCO01000035">
    <property type="protein sequence ID" value="GIL59490.1"/>
    <property type="molecule type" value="Genomic_DNA"/>
</dbReference>
<dbReference type="Proteomes" id="UP000747399">
    <property type="component" value="Unassembled WGS sequence"/>
</dbReference>
<dbReference type="AlphaFoldDB" id="A0A8J4BDT7"/>
<name>A0A8J4BDT7_9CHLO</name>
<evidence type="ECO:0000256" key="1">
    <source>
        <dbReference type="SAM" id="MobiDB-lite"/>
    </source>
</evidence>
<dbReference type="GO" id="GO:0003676">
    <property type="term" value="F:nucleic acid binding"/>
    <property type="evidence" value="ECO:0007669"/>
    <property type="project" value="InterPro"/>
</dbReference>
<feature type="region of interest" description="Disordered" evidence="1">
    <location>
        <begin position="1"/>
        <end position="20"/>
    </location>
</feature>
<accession>A0A8J4BDT7</accession>
<dbReference type="SUPFAM" id="SSF54928">
    <property type="entry name" value="RNA-binding domain, RBD"/>
    <property type="match status" value="1"/>
</dbReference>
<dbReference type="InterPro" id="IPR012677">
    <property type="entry name" value="Nucleotide-bd_a/b_plait_sf"/>
</dbReference>
<proteinExistence type="predicted"/>
<evidence type="ECO:0000313" key="3">
    <source>
        <dbReference type="Proteomes" id="UP000747399"/>
    </source>
</evidence>